<evidence type="ECO:0000256" key="1">
    <source>
        <dbReference type="ARBA" id="ARBA00006499"/>
    </source>
</evidence>
<gene>
    <name evidence="12" type="ORF">RCO7_05398</name>
</gene>
<evidence type="ECO:0000256" key="6">
    <source>
        <dbReference type="ARBA" id="ARBA00022832"/>
    </source>
</evidence>
<evidence type="ECO:0000259" key="11">
    <source>
        <dbReference type="Pfam" id="PF02230"/>
    </source>
</evidence>
<feature type="domain" description="Phospholipase/carboxylesterase/thioesterase" evidence="11">
    <location>
        <begin position="102"/>
        <end position="257"/>
    </location>
</feature>
<evidence type="ECO:0000256" key="9">
    <source>
        <dbReference type="ARBA" id="ARBA00047337"/>
    </source>
</evidence>
<dbReference type="PANTHER" id="PTHR10655:SF17">
    <property type="entry name" value="LYSOPHOSPHOLIPASE-LIKE PROTEIN 1"/>
    <property type="match status" value="1"/>
</dbReference>
<evidence type="ECO:0000256" key="7">
    <source>
        <dbReference type="ARBA" id="ARBA00029392"/>
    </source>
</evidence>
<comment type="caution">
    <text evidence="12">The sequence shown here is derived from an EMBL/GenBank/DDBJ whole genome shotgun (WGS) entry which is preliminary data.</text>
</comment>
<evidence type="ECO:0000256" key="3">
    <source>
        <dbReference type="ARBA" id="ARBA00014923"/>
    </source>
</evidence>
<evidence type="ECO:0000256" key="10">
    <source>
        <dbReference type="SAM" id="MobiDB-lite"/>
    </source>
</evidence>
<keyword evidence="5" id="KW-0378">Hydrolase</keyword>
<dbReference type="Pfam" id="PF02230">
    <property type="entry name" value="Abhydrolase_2"/>
    <property type="match status" value="2"/>
</dbReference>
<keyword evidence="13" id="KW-1185">Reference proteome</keyword>
<proteinExistence type="inferred from homology"/>
<organism evidence="12 13">
    <name type="scientific">Rhynchosporium graminicola</name>
    <dbReference type="NCBI Taxonomy" id="2792576"/>
    <lineage>
        <taxon>Eukaryota</taxon>
        <taxon>Fungi</taxon>
        <taxon>Dikarya</taxon>
        <taxon>Ascomycota</taxon>
        <taxon>Pezizomycotina</taxon>
        <taxon>Leotiomycetes</taxon>
        <taxon>Helotiales</taxon>
        <taxon>Ploettnerulaceae</taxon>
        <taxon>Rhynchosporium</taxon>
    </lineage>
</organism>
<evidence type="ECO:0000313" key="12">
    <source>
        <dbReference type="EMBL" id="CZT01877.1"/>
    </source>
</evidence>
<dbReference type="InterPro" id="IPR050565">
    <property type="entry name" value="LYPA1-2/EST-like"/>
</dbReference>
<dbReference type="Proteomes" id="UP000178129">
    <property type="component" value="Unassembled WGS sequence"/>
</dbReference>
<feature type="region of interest" description="Disordered" evidence="10">
    <location>
        <begin position="86"/>
        <end position="108"/>
    </location>
</feature>
<dbReference type="GO" id="GO:0052689">
    <property type="term" value="F:carboxylic ester hydrolase activity"/>
    <property type="evidence" value="ECO:0007669"/>
    <property type="project" value="UniProtKB-KW"/>
</dbReference>
<comment type="similarity">
    <text evidence="1">Belongs to the AB hydrolase superfamily. AB hydrolase 2 family.</text>
</comment>
<protein>
    <recommendedName>
        <fullName evidence="3">Acyl-protein thioesterase 1</fullName>
        <ecNumber evidence="2">3.1.2.22</ecNumber>
    </recommendedName>
    <alternativeName>
        <fullName evidence="8">Palmitoyl-protein hydrolase</fullName>
    </alternativeName>
</protein>
<dbReference type="GO" id="GO:0005737">
    <property type="term" value="C:cytoplasm"/>
    <property type="evidence" value="ECO:0007669"/>
    <property type="project" value="TreeGrafter"/>
</dbReference>
<dbReference type="EC" id="3.1.2.22" evidence="2"/>
<keyword evidence="4" id="KW-0719">Serine esterase</keyword>
<dbReference type="PANTHER" id="PTHR10655">
    <property type="entry name" value="LYSOPHOSPHOLIPASE-RELATED"/>
    <property type="match status" value="1"/>
</dbReference>
<dbReference type="GO" id="GO:0008474">
    <property type="term" value="F:palmitoyl-(protein) hydrolase activity"/>
    <property type="evidence" value="ECO:0007669"/>
    <property type="project" value="UniProtKB-EC"/>
</dbReference>
<reference evidence="13" key="1">
    <citation type="submission" date="2016-03" db="EMBL/GenBank/DDBJ databases">
        <authorList>
            <person name="Ploux O."/>
        </authorList>
    </citation>
    <scope>NUCLEOTIDE SEQUENCE [LARGE SCALE GENOMIC DNA]</scope>
    <source>
        <strain evidence="13">UK7</strain>
    </source>
</reference>
<comment type="catalytic activity">
    <reaction evidence="9">
        <text>S-hexadecanoyl-L-cysteinyl-[protein] + H2O = L-cysteinyl-[protein] + hexadecanoate + H(+)</text>
        <dbReference type="Rhea" id="RHEA:19233"/>
        <dbReference type="Rhea" id="RHEA-COMP:10131"/>
        <dbReference type="Rhea" id="RHEA-COMP:11032"/>
        <dbReference type="ChEBI" id="CHEBI:7896"/>
        <dbReference type="ChEBI" id="CHEBI:15377"/>
        <dbReference type="ChEBI" id="CHEBI:15378"/>
        <dbReference type="ChEBI" id="CHEBI:29950"/>
        <dbReference type="ChEBI" id="CHEBI:74151"/>
        <dbReference type="EC" id="3.1.2.22"/>
    </reaction>
</comment>
<keyword evidence="6" id="KW-0443">Lipid metabolism</keyword>
<feature type="compositionally biased region" description="Acidic residues" evidence="10">
    <location>
        <begin position="96"/>
        <end position="108"/>
    </location>
</feature>
<dbReference type="InParanoid" id="A0A1E1KUR7"/>
<dbReference type="Gene3D" id="3.40.50.1820">
    <property type="entry name" value="alpha/beta hydrolase"/>
    <property type="match status" value="1"/>
</dbReference>
<feature type="domain" description="Phospholipase/carboxylesterase/thioesterase" evidence="11">
    <location>
        <begin position="13"/>
        <end position="80"/>
    </location>
</feature>
<keyword evidence="6" id="KW-0276">Fatty acid metabolism</keyword>
<dbReference type="InterPro" id="IPR003140">
    <property type="entry name" value="PLipase/COase/thioEstase"/>
</dbReference>
<evidence type="ECO:0000256" key="8">
    <source>
        <dbReference type="ARBA" id="ARBA00031195"/>
    </source>
</evidence>
<dbReference type="SUPFAM" id="SSF53474">
    <property type="entry name" value="alpha/beta-Hydrolases"/>
    <property type="match status" value="1"/>
</dbReference>
<comment type="function">
    <text evidence="7">Hydrolyzes fatty acids from S-acylated cysteine residues in proteins with a strong preference for palmitoylated G-alpha proteins over other acyl substrates. Mediates the deacylation of G-alpha proteins such as GPA1 in vivo, but has weak or no activity toward palmitoylated Ras proteins. Has weak lysophospholipase activity in vitro; however such activity may not exist in vivo.</text>
</comment>
<name>A0A1E1KUR7_9HELO</name>
<sequence length="259" mass="28659">MEQKRQKAPQYVKTQNQSAERPATFIFLHGYGDDADGFINVAHQFQSAHKLPHLSWIFPNAPHNHEANTTAWYSLSSISFSPIPVGSSSSPSHEATEEDECDESAESDDEIWGSVAYTEGLIEKEVEKGVDVGRIVVGGFSQGCAVSLILGLAGRYKGKLGGLVGLSGYLPKGKRVWEGREELRVSRKKGEGGEMKVLLGHGTKDMLVPVRIFRETKERIVFTVGEDRVEGYEYHGLGHTANGAMFRDMYNFLEKVIPE</sequence>
<dbReference type="AlphaFoldDB" id="A0A1E1KUR7"/>
<evidence type="ECO:0000313" key="13">
    <source>
        <dbReference type="Proteomes" id="UP000178129"/>
    </source>
</evidence>
<evidence type="ECO:0000256" key="2">
    <source>
        <dbReference type="ARBA" id="ARBA00012423"/>
    </source>
</evidence>
<evidence type="ECO:0000256" key="4">
    <source>
        <dbReference type="ARBA" id="ARBA00022487"/>
    </source>
</evidence>
<dbReference type="InterPro" id="IPR029058">
    <property type="entry name" value="AB_hydrolase_fold"/>
</dbReference>
<evidence type="ECO:0000256" key="5">
    <source>
        <dbReference type="ARBA" id="ARBA00022801"/>
    </source>
</evidence>
<accession>A0A1E1KUR7</accession>
<dbReference type="STRING" id="914237.A0A1E1KUR7"/>
<dbReference type="GO" id="GO:0006631">
    <property type="term" value="P:fatty acid metabolic process"/>
    <property type="evidence" value="ECO:0007669"/>
    <property type="project" value="UniProtKB-KW"/>
</dbReference>
<dbReference type="EMBL" id="FJUW01000023">
    <property type="protein sequence ID" value="CZT01877.1"/>
    <property type="molecule type" value="Genomic_DNA"/>
</dbReference>